<evidence type="ECO:0000256" key="1">
    <source>
        <dbReference type="ARBA" id="ARBA00001913"/>
    </source>
</evidence>
<accession>A0A6S7IN97</accession>
<evidence type="ECO:0000256" key="6">
    <source>
        <dbReference type="PROSITE-ProRule" id="PRU01172"/>
    </source>
</evidence>
<evidence type="ECO:0000256" key="3">
    <source>
        <dbReference type="ARBA" id="ARBA00022837"/>
    </source>
</evidence>
<dbReference type="GO" id="GO:0046872">
    <property type="term" value="F:metal ion binding"/>
    <property type="evidence" value="ECO:0007669"/>
    <property type="project" value="UniProtKB-KW"/>
</dbReference>
<dbReference type="PANTHER" id="PTHR19277:SF125">
    <property type="entry name" value="B6"/>
    <property type="match status" value="1"/>
</dbReference>
<evidence type="ECO:0000313" key="9">
    <source>
        <dbReference type="Proteomes" id="UP001152795"/>
    </source>
</evidence>
<dbReference type="PRINTS" id="PR00895">
    <property type="entry name" value="PENTAXIN"/>
</dbReference>
<evidence type="ECO:0000256" key="2">
    <source>
        <dbReference type="ARBA" id="ARBA00022723"/>
    </source>
</evidence>
<reference evidence="8" key="1">
    <citation type="submission" date="2020-04" db="EMBL/GenBank/DDBJ databases">
        <authorList>
            <person name="Alioto T."/>
            <person name="Alioto T."/>
            <person name="Gomez Garrido J."/>
        </authorList>
    </citation>
    <scope>NUCLEOTIDE SEQUENCE</scope>
    <source>
        <strain evidence="8">A484AB</strain>
    </source>
</reference>
<sequence length="195" mass="21755">MAITWDNADGKWEFYLDSVHRFSIDNFRTGQIVPNNSLIIIGQEQDEFSGGFSPDQALQGCLSRLNIWDTVLPVEVVVSFAKDPGYDNGNVLSWSFLRHHLSDIQASQPSNVVSSVGKSNVALTFSQMSNLNYAVLPYDGSIIAQLTVCTWIDLTASSTDAPCLISYATSTSFNEFYIFFYESKCLISLESQKYE</sequence>
<comment type="caution">
    <text evidence="8">The sequence shown here is derived from an EMBL/GenBank/DDBJ whole genome shotgun (WGS) entry which is preliminary data.</text>
</comment>
<dbReference type="AlphaFoldDB" id="A0A6S7IN97"/>
<keyword evidence="9" id="KW-1185">Reference proteome</keyword>
<evidence type="ECO:0000313" key="8">
    <source>
        <dbReference type="EMBL" id="CAB4018200.1"/>
    </source>
</evidence>
<dbReference type="EMBL" id="CACRXK020009899">
    <property type="protein sequence ID" value="CAB4018200.1"/>
    <property type="molecule type" value="Genomic_DNA"/>
</dbReference>
<dbReference type="Gene3D" id="2.60.120.200">
    <property type="match status" value="2"/>
</dbReference>
<dbReference type="InterPro" id="IPR013320">
    <property type="entry name" value="ConA-like_dom_sf"/>
</dbReference>
<evidence type="ECO:0000256" key="5">
    <source>
        <dbReference type="ARBA" id="ARBA00023180"/>
    </source>
</evidence>
<dbReference type="InterPro" id="IPR001759">
    <property type="entry name" value="PTX_dom"/>
</dbReference>
<comment type="caution">
    <text evidence="6">Lacks conserved residue(s) required for the propagation of feature annotation.</text>
</comment>
<name>A0A6S7IN97_PARCT</name>
<proteinExistence type="predicted"/>
<dbReference type="PROSITE" id="PS51828">
    <property type="entry name" value="PTX_2"/>
    <property type="match status" value="1"/>
</dbReference>
<feature type="domain" description="Pentraxin (PTX)" evidence="7">
    <location>
        <begin position="1"/>
        <end position="113"/>
    </location>
</feature>
<dbReference type="InterPro" id="IPR051360">
    <property type="entry name" value="Neuronal_Pentraxin_Related"/>
</dbReference>
<dbReference type="Proteomes" id="UP001152795">
    <property type="component" value="Unassembled WGS sequence"/>
</dbReference>
<organism evidence="8 9">
    <name type="scientific">Paramuricea clavata</name>
    <name type="common">Red gorgonian</name>
    <name type="synonym">Violescent sea-whip</name>
    <dbReference type="NCBI Taxonomy" id="317549"/>
    <lineage>
        <taxon>Eukaryota</taxon>
        <taxon>Metazoa</taxon>
        <taxon>Cnidaria</taxon>
        <taxon>Anthozoa</taxon>
        <taxon>Octocorallia</taxon>
        <taxon>Malacalcyonacea</taxon>
        <taxon>Plexauridae</taxon>
        <taxon>Paramuricea</taxon>
    </lineage>
</organism>
<dbReference type="OrthoDB" id="5947508at2759"/>
<dbReference type="SUPFAM" id="SSF49899">
    <property type="entry name" value="Concanavalin A-like lectins/glucanases"/>
    <property type="match status" value="1"/>
</dbReference>
<keyword evidence="4" id="KW-1015">Disulfide bond</keyword>
<comment type="cofactor">
    <cofactor evidence="1">
        <name>Ca(2+)</name>
        <dbReference type="ChEBI" id="CHEBI:29108"/>
    </cofactor>
</comment>
<gene>
    <name evidence="8" type="ORF">PACLA_8A078782</name>
</gene>
<dbReference type="Pfam" id="PF00354">
    <property type="entry name" value="Pentaxin"/>
    <property type="match status" value="1"/>
</dbReference>
<evidence type="ECO:0000256" key="4">
    <source>
        <dbReference type="ARBA" id="ARBA00023157"/>
    </source>
</evidence>
<keyword evidence="2" id="KW-0479">Metal-binding</keyword>
<protein>
    <recommendedName>
        <fullName evidence="7">Pentraxin (PTX) domain-containing protein</fullName>
    </recommendedName>
</protein>
<dbReference type="PANTHER" id="PTHR19277">
    <property type="entry name" value="PENTRAXIN"/>
    <property type="match status" value="1"/>
</dbReference>
<keyword evidence="3" id="KW-0106">Calcium</keyword>
<evidence type="ECO:0000259" key="7">
    <source>
        <dbReference type="PROSITE" id="PS51828"/>
    </source>
</evidence>
<keyword evidence="5" id="KW-0325">Glycoprotein</keyword>